<dbReference type="EMBL" id="RKHK01000001">
    <property type="protein sequence ID" value="ROR74045.1"/>
    <property type="molecule type" value="Genomic_DNA"/>
</dbReference>
<reference evidence="2 3" key="1">
    <citation type="submission" date="2018-11" db="EMBL/GenBank/DDBJ databases">
        <title>Sequencing the genomes of 1000 actinobacteria strains.</title>
        <authorList>
            <person name="Klenk H.-P."/>
        </authorList>
    </citation>
    <scope>NUCLEOTIDE SEQUENCE [LARGE SCALE GENOMIC DNA]</scope>
    <source>
        <strain evidence="2 3">DSM 11294</strain>
    </source>
</reference>
<dbReference type="AlphaFoldDB" id="A0A3N2BFP7"/>
<sequence>MAQVGHVSPEAAGRASRAQAVIAALNARGVTLGIAESLTGGILCDAFVSVPGTSAVLRGSVTAYAPDAKSRVLGVDSALLDEHGTVHPEVARQMARGACEIFEADYAVATTGVAGPGPSDGHPAGTVYLAAIGPRVTATRYLLLSGPRAAVRTAAVEAGLALLGEVLRD</sequence>
<proteinExistence type="predicted"/>
<dbReference type="SUPFAM" id="SSF142433">
    <property type="entry name" value="CinA-like"/>
    <property type="match status" value="1"/>
</dbReference>
<dbReference type="Gene3D" id="3.90.950.20">
    <property type="entry name" value="CinA-like"/>
    <property type="match status" value="1"/>
</dbReference>
<dbReference type="Proteomes" id="UP000280668">
    <property type="component" value="Unassembled WGS sequence"/>
</dbReference>
<feature type="domain" description="CinA C-terminal" evidence="1">
    <location>
        <begin position="17"/>
        <end position="166"/>
    </location>
</feature>
<evidence type="ECO:0000313" key="2">
    <source>
        <dbReference type="EMBL" id="ROR74045.1"/>
    </source>
</evidence>
<dbReference type="InterPro" id="IPR036653">
    <property type="entry name" value="CinA-like_C"/>
</dbReference>
<dbReference type="Pfam" id="PF02464">
    <property type="entry name" value="CinA"/>
    <property type="match status" value="1"/>
</dbReference>
<name>A0A3N2BFP7_9MICO</name>
<dbReference type="NCBIfam" id="TIGR00199">
    <property type="entry name" value="PncC_domain"/>
    <property type="match status" value="1"/>
</dbReference>
<keyword evidence="3" id="KW-1185">Reference proteome</keyword>
<dbReference type="InterPro" id="IPR008136">
    <property type="entry name" value="CinA_C"/>
</dbReference>
<protein>
    <submittedName>
        <fullName evidence="2">Competence/damage-inducible protein cinA</fullName>
    </submittedName>
</protein>
<gene>
    <name evidence="2" type="ORF">EDD31_2442</name>
</gene>
<evidence type="ECO:0000259" key="1">
    <source>
        <dbReference type="Pfam" id="PF02464"/>
    </source>
</evidence>
<accession>A0A3N2BFP7</accession>
<evidence type="ECO:0000313" key="3">
    <source>
        <dbReference type="Proteomes" id="UP000280668"/>
    </source>
</evidence>
<comment type="caution">
    <text evidence="2">The sequence shown here is derived from an EMBL/GenBank/DDBJ whole genome shotgun (WGS) entry which is preliminary data.</text>
</comment>
<organism evidence="2 3">
    <name type="scientific">Bogoriella caseilytica</name>
    <dbReference type="NCBI Taxonomy" id="56055"/>
    <lineage>
        <taxon>Bacteria</taxon>
        <taxon>Bacillati</taxon>
        <taxon>Actinomycetota</taxon>
        <taxon>Actinomycetes</taxon>
        <taxon>Micrococcales</taxon>
        <taxon>Bogoriellaceae</taxon>
        <taxon>Bogoriella</taxon>
    </lineage>
</organism>